<gene>
    <name evidence="5" type="primary">LOC103485307</name>
    <name evidence="3" type="synonym">103485307</name>
</gene>
<accession>A0A1S3B2M6</accession>
<proteinExistence type="predicted"/>
<feature type="compositionally biased region" description="Low complexity" evidence="1">
    <location>
        <begin position="35"/>
        <end position="45"/>
    </location>
</feature>
<keyword evidence="4" id="KW-1185">Reference proteome</keyword>
<feature type="compositionally biased region" description="Polar residues" evidence="1">
    <location>
        <begin position="98"/>
        <end position="109"/>
    </location>
</feature>
<dbReference type="EnsemblPlants" id="MELO3C007263.2.1">
    <property type="protein sequence ID" value="MELO3C007263.2.1"/>
    <property type="gene ID" value="MELO3C007263.2"/>
</dbReference>
<dbReference type="InterPro" id="IPR040290">
    <property type="entry name" value="Prot_E6-like"/>
</dbReference>
<evidence type="ECO:0000313" key="5">
    <source>
        <dbReference type="RefSeq" id="XP_008441080.1"/>
    </source>
</evidence>
<dbReference type="AlphaFoldDB" id="A0A1S3B2M6"/>
<protein>
    <submittedName>
        <fullName evidence="5">Protein E6</fullName>
    </submittedName>
</protein>
<feature type="signal peptide" evidence="2">
    <location>
        <begin position="1"/>
        <end position="23"/>
    </location>
</feature>
<feature type="compositionally biased region" description="Polar residues" evidence="1">
    <location>
        <begin position="65"/>
        <end position="86"/>
    </location>
</feature>
<feature type="region of interest" description="Disordered" evidence="1">
    <location>
        <begin position="262"/>
        <end position="302"/>
    </location>
</feature>
<name>A0A1S3B2M6_CUCME</name>
<dbReference type="Proteomes" id="UP001652600">
    <property type="component" value="Chromosome 8"/>
</dbReference>
<evidence type="ECO:0000256" key="1">
    <source>
        <dbReference type="SAM" id="MobiDB-lite"/>
    </source>
</evidence>
<organism evidence="4 5">
    <name type="scientific">Cucumis melo</name>
    <name type="common">Muskmelon</name>
    <dbReference type="NCBI Taxonomy" id="3656"/>
    <lineage>
        <taxon>Eukaryota</taxon>
        <taxon>Viridiplantae</taxon>
        <taxon>Streptophyta</taxon>
        <taxon>Embryophyta</taxon>
        <taxon>Tracheophyta</taxon>
        <taxon>Spermatophyta</taxon>
        <taxon>Magnoliopsida</taxon>
        <taxon>eudicotyledons</taxon>
        <taxon>Gunneridae</taxon>
        <taxon>Pentapetalae</taxon>
        <taxon>rosids</taxon>
        <taxon>fabids</taxon>
        <taxon>Cucurbitales</taxon>
        <taxon>Cucurbitaceae</taxon>
        <taxon>Benincaseae</taxon>
        <taxon>Cucumis</taxon>
    </lineage>
</organism>
<feature type="region of interest" description="Disordered" evidence="1">
    <location>
        <begin position="35"/>
        <end position="126"/>
    </location>
</feature>
<sequence>MASSPKLFTSILILTLLFIQIHARESKYFFSKIPNNNVDNNNNNNFDAKETQIPNDENVDPLTNPEKTTTSPQDQQPNFIPQTQDNGYGLYGHESGQLPPNSDSKFFSDNSRENGRSFTTTTTYDNNDNKFRNDVVSNYKSESEEYYNYEDNNNNNNFQTFENSNSKPYENSFYYNKDLYDNGRQSFQNTRLSRDDYTTTPLYDQGKYDNFYNSNNGGGDNNNNGNNMVRQGMSDTRFMENGKYYYDLDREPHHYSRSRGYFGNNINNNNNRNSYEYGNSMGRYQNQNDEAEFQEEPDEFVP</sequence>
<feature type="compositionally biased region" description="Acidic residues" evidence="1">
    <location>
        <begin position="289"/>
        <end position="302"/>
    </location>
</feature>
<feature type="compositionally biased region" description="Low complexity" evidence="1">
    <location>
        <begin position="262"/>
        <end position="280"/>
    </location>
</feature>
<evidence type="ECO:0000313" key="4">
    <source>
        <dbReference type="Proteomes" id="UP001652600"/>
    </source>
</evidence>
<evidence type="ECO:0000256" key="2">
    <source>
        <dbReference type="SAM" id="SignalP"/>
    </source>
</evidence>
<dbReference type="Gramene" id="MELO3C007263.2.1">
    <property type="protein sequence ID" value="MELO3C007263.2.1"/>
    <property type="gene ID" value="MELO3C007263.2"/>
</dbReference>
<evidence type="ECO:0000313" key="3">
    <source>
        <dbReference type="EnsemblPlants" id="MELO3C007263.2.1"/>
    </source>
</evidence>
<feature type="compositionally biased region" description="Low complexity" evidence="1">
    <location>
        <begin position="150"/>
        <end position="166"/>
    </location>
</feature>
<keyword evidence="2" id="KW-0732">Signal</keyword>
<dbReference type="PANTHER" id="PTHR35274">
    <property type="entry name" value="E6-LIKE PROTEIN"/>
    <property type="match status" value="1"/>
</dbReference>
<reference evidence="5" key="2">
    <citation type="submission" date="2025-04" db="UniProtKB">
        <authorList>
            <consortium name="RefSeq"/>
        </authorList>
    </citation>
    <scope>IDENTIFICATION</scope>
</reference>
<dbReference type="InParanoid" id="A0A1S3B2M6"/>
<dbReference type="RefSeq" id="XP_008441080.1">
    <property type="nucleotide sequence ID" value="XM_008442858.2"/>
</dbReference>
<dbReference type="PANTHER" id="PTHR35274:SF2">
    <property type="entry name" value="E6-LIKE PROTEIN"/>
    <property type="match status" value="1"/>
</dbReference>
<dbReference type="OrthoDB" id="1306371at2759"/>
<feature type="region of interest" description="Disordered" evidence="1">
    <location>
        <begin position="150"/>
        <end position="169"/>
    </location>
</feature>
<dbReference type="KEGG" id="cmo:103485307"/>
<feature type="chain" id="PRO_5044565053" evidence="2">
    <location>
        <begin position="24"/>
        <end position="302"/>
    </location>
</feature>
<reference evidence="3" key="1">
    <citation type="submission" date="2023-03" db="UniProtKB">
        <authorList>
            <consortium name="EnsemblPlants"/>
        </authorList>
    </citation>
    <scope>IDENTIFICATION</scope>
</reference>
<dbReference type="GeneID" id="103485307"/>
<dbReference type="eggNOG" id="ENOG502S6AQ">
    <property type="taxonomic scope" value="Eukaryota"/>
</dbReference>